<feature type="compositionally biased region" description="Polar residues" evidence="9">
    <location>
        <begin position="1028"/>
        <end position="1043"/>
    </location>
</feature>
<evidence type="ECO:0000256" key="7">
    <source>
        <dbReference type="PROSITE-ProRule" id="PRU00192"/>
    </source>
</evidence>
<evidence type="ECO:0000313" key="15">
    <source>
        <dbReference type="Proteomes" id="UP000807504"/>
    </source>
</evidence>
<dbReference type="Proteomes" id="UP000807504">
    <property type="component" value="Unassembled WGS sequence"/>
</dbReference>
<keyword evidence="8" id="KW-0175">Coiled coil</keyword>
<feature type="coiled-coil region" evidence="8">
    <location>
        <begin position="431"/>
        <end position="458"/>
    </location>
</feature>
<dbReference type="OMA" id="MFHRRQV"/>
<feature type="domain" description="PH" evidence="11">
    <location>
        <begin position="879"/>
        <end position="990"/>
    </location>
</feature>
<dbReference type="AlphaFoldDB" id="A0A8T0E7Y1"/>
<keyword evidence="15" id="KW-1185">Reference proteome</keyword>
<feature type="region of interest" description="Disordered" evidence="9">
    <location>
        <begin position="1156"/>
        <end position="1202"/>
    </location>
</feature>
<feature type="compositionally biased region" description="Polar residues" evidence="9">
    <location>
        <begin position="76"/>
        <end position="85"/>
    </location>
</feature>
<dbReference type="SUPFAM" id="SSF48065">
    <property type="entry name" value="DBL homology domain (DH-domain)"/>
    <property type="match status" value="1"/>
</dbReference>
<evidence type="ECO:0000256" key="3">
    <source>
        <dbReference type="ARBA" id="ARBA00022490"/>
    </source>
</evidence>
<evidence type="ECO:0000259" key="10">
    <source>
        <dbReference type="PROSITE" id="PS50002"/>
    </source>
</evidence>
<comment type="similarity">
    <text evidence="6">Belongs to the MCF2 family.</text>
</comment>
<dbReference type="EMBL" id="JABXBU010002230">
    <property type="protein sequence ID" value="KAF8767440.1"/>
    <property type="molecule type" value="Genomic_DNA"/>
</dbReference>
<dbReference type="InterPro" id="IPR018159">
    <property type="entry name" value="Spectrin/alpha-actinin"/>
</dbReference>
<evidence type="ECO:0000313" key="14">
    <source>
        <dbReference type="EMBL" id="KAF8767440.1"/>
    </source>
</evidence>
<dbReference type="SMART" id="SM00150">
    <property type="entry name" value="SPEC"/>
    <property type="match status" value="2"/>
</dbReference>
<dbReference type="SMART" id="SM00325">
    <property type="entry name" value="RhoGEF"/>
    <property type="match status" value="1"/>
</dbReference>
<evidence type="ECO:0000256" key="2">
    <source>
        <dbReference type="ARBA" id="ARBA00022443"/>
    </source>
</evidence>
<evidence type="ECO:0000256" key="6">
    <source>
        <dbReference type="ARBA" id="ARBA00049987"/>
    </source>
</evidence>
<dbReference type="SUPFAM" id="SSF52087">
    <property type="entry name" value="CRAL/TRIO domain"/>
    <property type="match status" value="1"/>
</dbReference>
<evidence type="ECO:0000256" key="9">
    <source>
        <dbReference type="SAM" id="MobiDB-lite"/>
    </source>
</evidence>
<reference evidence="14" key="2">
    <citation type="submission" date="2020-06" db="EMBL/GenBank/DDBJ databases">
        <authorList>
            <person name="Sheffer M."/>
        </authorList>
    </citation>
    <scope>NUCLEOTIDE SEQUENCE</scope>
</reference>
<dbReference type="InterPro" id="IPR011993">
    <property type="entry name" value="PH-like_dom_sf"/>
</dbReference>
<proteinExistence type="inferred from homology"/>
<dbReference type="CDD" id="cd00176">
    <property type="entry name" value="SPEC"/>
    <property type="match status" value="1"/>
</dbReference>
<evidence type="ECO:0000256" key="4">
    <source>
        <dbReference type="ARBA" id="ARBA00022553"/>
    </source>
</evidence>
<keyword evidence="3" id="KW-0963">Cytoplasm</keyword>
<keyword evidence="5" id="KW-0344">Guanine-nucleotide releasing factor</keyword>
<comment type="caution">
    <text evidence="14">The sequence shown here is derived from an EMBL/GenBank/DDBJ whole genome shotgun (WGS) entry which is preliminary data.</text>
</comment>
<dbReference type="PROSITE" id="PS50003">
    <property type="entry name" value="PH_DOMAIN"/>
    <property type="match status" value="1"/>
</dbReference>
<feature type="domain" description="SH3" evidence="10">
    <location>
        <begin position="1095"/>
        <end position="1156"/>
    </location>
</feature>
<dbReference type="InterPro" id="IPR001849">
    <property type="entry name" value="PH_domain"/>
</dbReference>
<dbReference type="PANTHER" id="PTHR22826:SF211">
    <property type="entry name" value="LD43457P"/>
    <property type="match status" value="1"/>
</dbReference>
<dbReference type="CDD" id="cd00170">
    <property type="entry name" value="SEC14"/>
    <property type="match status" value="1"/>
</dbReference>
<dbReference type="InterPro" id="IPR036865">
    <property type="entry name" value="CRAL-TRIO_dom_sf"/>
</dbReference>
<dbReference type="CDD" id="cd00160">
    <property type="entry name" value="RhoGEF"/>
    <property type="match status" value="1"/>
</dbReference>
<dbReference type="Pfam" id="PF00435">
    <property type="entry name" value="Spectrin"/>
    <property type="match status" value="1"/>
</dbReference>
<gene>
    <name evidence="14" type="ORF">HNY73_020403</name>
</gene>
<dbReference type="PROSITE" id="PS50191">
    <property type="entry name" value="CRAL_TRIO"/>
    <property type="match status" value="1"/>
</dbReference>
<feature type="region of interest" description="Disordered" evidence="9">
    <location>
        <begin position="614"/>
        <end position="633"/>
    </location>
</feature>
<dbReference type="CDD" id="cd11856">
    <property type="entry name" value="SH3_p47phox_like"/>
    <property type="match status" value="1"/>
</dbReference>
<feature type="compositionally biased region" description="Pro residues" evidence="9">
    <location>
        <begin position="616"/>
        <end position="626"/>
    </location>
</feature>
<dbReference type="InterPro" id="IPR056466">
    <property type="entry name" value="Spectrin_DBS"/>
</dbReference>
<dbReference type="InterPro" id="IPR001251">
    <property type="entry name" value="CRAL-TRIO_dom"/>
</dbReference>
<feature type="compositionally biased region" description="Acidic residues" evidence="9">
    <location>
        <begin position="1066"/>
        <end position="1088"/>
    </location>
</feature>
<dbReference type="SMART" id="SM00516">
    <property type="entry name" value="SEC14"/>
    <property type="match status" value="1"/>
</dbReference>
<dbReference type="InterPro" id="IPR051336">
    <property type="entry name" value="RhoGEF_Guanine_NuclExch_SF"/>
</dbReference>
<keyword evidence="4" id="KW-0597">Phosphoprotein</keyword>
<dbReference type="SMART" id="SM00233">
    <property type="entry name" value="PH"/>
    <property type="match status" value="1"/>
</dbReference>
<dbReference type="Pfam" id="PF13716">
    <property type="entry name" value="CRAL_TRIO_2"/>
    <property type="match status" value="1"/>
</dbReference>
<reference evidence="14" key="1">
    <citation type="journal article" date="2020" name="bioRxiv">
        <title>Chromosome-level reference genome of the European wasp spider Argiope bruennichi: a resource for studies on range expansion and evolutionary adaptation.</title>
        <authorList>
            <person name="Sheffer M.M."/>
            <person name="Hoppe A."/>
            <person name="Krehenwinkel H."/>
            <person name="Uhl G."/>
            <person name="Kuss A.W."/>
            <person name="Jensen L."/>
            <person name="Jensen C."/>
            <person name="Gillespie R.G."/>
            <person name="Hoff K.J."/>
            <person name="Prost S."/>
        </authorList>
    </citation>
    <scope>NUCLEOTIDE SEQUENCE</scope>
</reference>
<dbReference type="InterPro" id="IPR002017">
    <property type="entry name" value="Spectrin_repeat"/>
</dbReference>
<dbReference type="GO" id="GO:0005085">
    <property type="term" value="F:guanyl-nucleotide exchange factor activity"/>
    <property type="evidence" value="ECO:0007669"/>
    <property type="project" value="UniProtKB-KW"/>
</dbReference>
<feature type="compositionally biased region" description="Low complexity" evidence="9">
    <location>
        <begin position="1164"/>
        <end position="1196"/>
    </location>
</feature>
<dbReference type="SUPFAM" id="SSF50729">
    <property type="entry name" value="PH domain-like"/>
    <property type="match status" value="1"/>
</dbReference>
<feature type="region of interest" description="Disordered" evidence="9">
    <location>
        <begin position="69"/>
        <end position="102"/>
    </location>
</feature>
<accession>A0A8T0E7Y1</accession>
<dbReference type="PROSITE" id="PS50010">
    <property type="entry name" value="DH_2"/>
    <property type="match status" value="1"/>
</dbReference>
<dbReference type="InterPro" id="IPR036028">
    <property type="entry name" value="SH3-like_dom_sf"/>
</dbReference>
<dbReference type="Pfam" id="PF22697">
    <property type="entry name" value="SOS1_NGEF_PH"/>
    <property type="match status" value="1"/>
</dbReference>
<dbReference type="Gene3D" id="1.20.900.10">
    <property type="entry name" value="Dbl homology (DH) domain"/>
    <property type="match status" value="1"/>
</dbReference>
<sequence>MPLRSSHSQIEEQIDTFIQNFKRNSAVFVSNFNLENYGATIRHTFSAGQLSPTDHRSSKRSSFLSTYSSSSRRTSVDGTNSSFSEGESFYHDDADVSESSSDETMEENSCSLCVQDVAHLLQNKYAVITGGKTLDGYPIITFPDSSVEFLNLAEDEFRKLMLFLTSVPSMQDADRGFVLIIDRRNDKWSAVKTILLRIAGFFPALIQLVFVLRPAGFLQKAISGVSNKFFKEEFKFKVIVCTSVEELHSHIDISQLTNDLGGTIAYDLNDWIQQRTAVERFSANTKEISITLQDLIEQLQASVLPNDVPTTMTFIEEHTKEHHELKDDIRSAIRHGETLLSCIRRPSVEDASLDLCPDKLVNVAAVERLLVQLEETEKNFDSFWDEHMKKLQQCLELRHFEQDFKEVQSVLSSCLDKISDMPISGDSVSKVQEALKDVEDFQQNIEADINKAVEVQEQGQKLIANDHYAIDSISPKCVELETMVGDLKQQLQRKLDMLRKYCDLHEKIEKANMWCAEGVELLASHQIEKCTCYEFASRALKSITEFLQKGADLQISAELEHHSILDGSISPETRALVQQVLKRLEDMQTVCEKRKSSLEKLAVKPVRPIQAVVPEPKVPSHPPLRRPSPDGDKKILRKATKATIEICFEENEAEVASYFQPIHSVSNNSSPRNSADILRLKRNHVITELIETEKTYVTELHSILNGYLKQIDNPAMRDIVPSVLFDKKEVLFGNMEDLYLFHNNTFLLDLEGCINTPEQVGRCFVRRSESFHKLYSIYCLNKPKSESLRRQCGDDNPFFKECQRNLGHKLPLGAYLLKPVQRITKYQLLLQDLLKFCEESITELKEALDTMLTVLKYVNDSMHQVAITGFHGCLTDYGPLLLQGPFNVWVENKKDRIRDLRFKAHQRYIFLYQGLVLFTKKYGREESPSYAFKNALKTSQIGLTENMHGSKAEGRKFELWLHGRKQIYILQAPSPEVKLKWVSEIKKVLFQQFEHLKDENKKMYSDKIKTLNGLISQSPISKRAQVVSSQSWDNNSPMNNNILDKSEKTRRATFTSEDSFQKEDLDNQDDGWSTDELSQTEDEDEDGDIFLQNAEVKGRYVVLGDYEAVDVGEVSLHEGQIVETEKIGCAGWWYVRCMDTGSQGWVPASYLGPSVGHNNKRNSRSSPSVSSQDSGSGSLQRAASKSSVASNMSSTSQEAVNS</sequence>
<dbReference type="InterPro" id="IPR001452">
    <property type="entry name" value="SH3_domain"/>
</dbReference>
<dbReference type="PANTHER" id="PTHR22826">
    <property type="entry name" value="RHO GUANINE EXCHANGE FACTOR-RELATED"/>
    <property type="match status" value="1"/>
</dbReference>
<feature type="domain" description="CRAL-TRIO" evidence="13">
    <location>
        <begin position="116"/>
        <end position="268"/>
    </location>
</feature>
<name>A0A8T0E7Y1_ARGBR</name>
<dbReference type="SUPFAM" id="SSF46966">
    <property type="entry name" value="Spectrin repeat"/>
    <property type="match status" value="1"/>
</dbReference>
<feature type="region of interest" description="Disordered" evidence="9">
    <location>
        <begin position="1028"/>
        <end position="1088"/>
    </location>
</feature>
<dbReference type="InterPro" id="IPR055251">
    <property type="entry name" value="SOS1_NGEF_PH"/>
</dbReference>
<dbReference type="Pfam" id="PF00018">
    <property type="entry name" value="SH3_1"/>
    <property type="match status" value="1"/>
</dbReference>
<evidence type="ECO:0000259" key="12">
    <source>
        <dbReference type="PROSITE" id="PS50010"/>
    </source>
</evidence>
<dbReference type="PROSITE" id="PS50002">
    <property type="entry name" value="SH3"/>
    <property type="match status" value="1"/>
</dbReference>
<dbReference type="OrthoDB" id="10004999at2759"/>
<dbReference type="Pfam" id="PF00621">
    <property type="entry name" value="RhoGEF"/>
    <property type="match status" value="1"/>
</dbReference>
<dbReference type="Gene3D" id="1.20.58.60">
    <property type="match status" value="1"/>
</dbReference>
<evidence type="ECO:0000256" key="8">
    <source>
        <dbReference type="SAM" id="Coils"/>
    </source>
</evidence>
<dbReference type="GO" id="GO:0005737">
    <property type="term" value="C:cytoplasm"/>
    <property type="evidence" value="ECO:0007669"/>
    <property type="project" value="UniProtKB-SubCell"/>
</dbReference>
<evidence type="ECO:0000259" key="13">
    <source>
        <dbReference type="PROSITE" id="PS50191"/>
    </source>
</evidence>
<dbReference type="Pfam" id="PF23289">
    <property type="entry name" value="Spectrin_5"/>
    <property type="match status" value="1"/>
</dbReference>
<evidence type="ECO:0000256" key="5">
    <source>
        <dbReference type="ARBA" id="ARBA00022658"/>
    </source>
</evidence>
<organism evidence="14 15">
    <name type="scientific">Argiope bruennichi</name>
    <name type="common">Wasp spider</name>
    <name type="synonym">Aranea bruennichi</name>
    <dbReference type="NCBI Taxonomy" id="94029"/>
    <lineage>
        <taxon>Eukaryota</taxon>
        <taxon>Metazoa</taxon>
        <taxon>Ecdysozoa</taxon>
        <taxon>Arthropoda</taxon>
        <taxon>Chelicerata</taxon>
        <taxon>Arachnida</taxon>
        <taxon>Araneae</taxon>
        <taxon>Araneomorphae</taxon>
        <taxon>Entelegynae</taxon>
        <taxon>Araneoidea</taxon>
        <taxon>Araneidae</taxon>
        <taxon>Argiope</taxon>
    </lineage>
</organism>
<dbReference type="Gene3D" id="3.40.525.10">
    <property type="entry name" value="CRAL-TRIO lipid binding domain"/>
    <property type="match status" value="1"/>
</dbReference>
<comment type="subcellular location">
    <subcellularLocation>
        <location evidence="1">Cytoplasm</location>
    </subcellularLocation>
</comment>
<evidence type="ECO:0000256" key="1">
    <source>
        <dbReference type="ARBA" id="ARBA00004496"/>
    </source>
</evidence>
<dbReference type="InterPro" id="IPR000219">
    <property type="entry name" value="DH_dom"/>
</dbReference>
<dbReference type="Gene3D" id="2.30.30.40">
    <property type="entry name" value="SH3 Domains"/>
    <property type="match status" value="1"/>
</dbReference>
<dbReference type="SUPFAM" id="SSF50044">
    <property type="entry name" value="SH3-domain"/>
    <property type="match status" value="1"/>
</dbReference>
<keyword evidence="2 7" id="KW-0728">SH3 domain</keyword>
<dbReference type="InterPro" id="IPR035899">
    <property type="entry name" value="DBL_dom_sf"/>
</dbReference>
<evidence type="ECO:0000259" key="11">
    <source>
        <dbReference type="PROSITE" id="PS50003"/>
    </source>
</evidence>
<dbReference type="Gene3D" id="2.30.29.30">
    <property type="entry name" value="Pleckstrin-homology domain (PH domain)/Phosphotyrosine-binding domain (PTB)"/>
    <property type="match status" value="1"/>
</dbReference>
<protein>
    <submittedName>
        <fullName evidence="14">Guanine nucleotide exchange factor DBS like protein</fullName>
    </submittedName>
</protein>
<feature type="domain" description="DH" evidence="12">
    <location>
        <begin position="681"/>
        <end position="861"/>
    </location>
</feature>
<dbReference type="SMART" id="SM00326">
    <property type="entry name" value="SH3"/>
    <property type="match status" value="1"/>
</dbReference>